<dbReference type="PANTHER" id="PTHR33885">
    <property type="entry name" value="PHAGE SHOCK PROTEIN C"/>
    <property type="match status" value="1"/>
</dbReference>
<feature type="transmembrane region" description="Helical" evidence="6">
    <location>
        <begin position="136"/>
        <end position="161"/>
    </location>
</feature>
<evidence type="ECO:0000259" key="8">
    <source>
        <dbReference type="Pfam" id="PF22571"/>
    </source>
</evidence>
<feature type="transmembrane region" description="Helical" evidence="6">
    <location>
        <begin position="238"/>
        <end position="263"/>
    </location>
</feature>
<evidence type="ECO:0000256" key="5">
    <source>
        <dbReference type="ARBA" id="ARBA00023136"/>
    </source>
</evidence>
<dbReference type="InterPro" id="IPR054321">
    <property type="entry name" value="PspC-rel_TM"/>
</dbReference>
<name>A0ABN6HZT0_9FLAO</name>
<feature type="transmembrane region" description="Helical" evidence="6">
    <location>
        <begin position="283"/>
        <end position="310"/>
    </location>
</feature>
<sequence length="559" mass="63899">MNKTISINLGGFFFHIDEDAYQKLTRYFDAVKRSLSPEGRDEIIKDIESRIAELFQERMKNETQVIGLTEIDEVISIMGQPEDYRIDEDNSYSSKSTFTTSTSRTRRLYRDRDNSILGGVAAGFGHYFGIDPLWVRILFIISPFISFGTSVLIYLILWILIPEAITTSQKLEMRGEAINISNIEKKVKEGIGEISEKINNIDHEKVANTAKSGANQIATTIGDLFLAIFRGIAKVMGVFIIIFAAMSLLGIIIGGIVMMFTSSMPDTFIFNHVNTPFEINMPLWLQGLLLILSVGIPLLFFLLLGFKLLISNMRPVGNYFKIALLGIWLISIITLAYFGIKQATEKGYEGKTVHREEIALLANDTLYVKMTYNDFFTKNVRNREHGKYTHDENNNEIIYSNNVRLHLMKSETENAHIQIEKTANGKSHIDAKSYAEKINYNFEIQGNRVNLDNYFTTDFKNKFRDQEVDIYLYLPEGIYFYPEESVSKFLTNSNSDISMYYGEEDNLYQLKSKDLDCLSCPAELIETENDSLNENVIIKVNDKEVNIKLEENSLNIQTK</sequence>
<reference evidence="10 11" key="1">
    <citation type="submission" date="2021-06" db="EMBL/GenBank/DDBJ databases">
        <title>Whole genome sequences of Flavobacterium sp. KK2020170 and assembly.</title>
        <authorList>
            <person name="Kitahara K."/>
            <person name="Miyoshi S."/>
            <person name="Uesaka K."/>
        </authorList>
    </citation>
    <scope>NUCLEOTIDE SEQUENCE [LARGE SCALE GENOMIC DNA]</scope>
    <source>
        <strain evidence="10 11">KK2020170</strain>
    </source>
</reference>
<feature type="domain" description="Phage shock protein PspC N-terminal" evidence="7">
    <location>
        <begin position="106"/>
        <end position="164"/>
    </location>
</feature>
<keyword evidence="4 6" id="KW-1133">Transmembrane helix</keyword>
<accession>A0ABN6HZT0</accession>
<keyword evidence="5 6" id="KW-0472">Membrane</keyword>
<keyword evidence="11" id="KW-1185">Reference proteome</keyword>
<dbReference type="Pfam" id="PF22744">
    <property type="entry name" value="Toast-rack_PspC-Cterm"/>
    <property type="match status" value="1"/>
</dbReference>
<evidence type="ECO:0000313" key="11">
    <source>
        <dbReference type="Proteomes" id="UP000825258"/>
    </source>
</evidence>
<protein>
    <recommendedName>
        <fullName evidence="12">Phage shock protein C (PspC) family protein</fullName>
    </recommendedName>
</protein>
<feature type="domain" description="PspC-related transmembrane region" evidence="8">
    <location>
        <begin position="204"/>
        <end position="345"/>
    </location>
</feature>
<evidence type="ECO:0000256" key="2">
    <source>
        <dbReference type="ARBA" id="ARBA00022475"/>
    </source>
</evidence>
<feature type="transmembrane region" description="Helical" evidence="6">
    <location>
        <begin position="114"/>
        <end position="130"/>
    </location>
</feature>
<keyword evidence="3 6" id="KW-0812">Transmembrane</keyword>
<evidence type="ECO:0000259" key="7">
    <source>
        <dbReference type="Pfam" id="PF04024"/>
    </source>
</evidence>
<evidence type="ECO:0000313" key="10">
    <source>
        <dbReference type="EMBL" id="BCY28502.1"/>
    </source>
</evidence>
<feature type="domain" description="PspC-related ToastRack" evidence="9">
    <location>
        <begin position="390"/>
        <end position="522"/>
    </location>
</feature>
<evidence type="ECO:0000256" key="4">
    <source>
        <dbReference type="ARBA" id="ARBA00022989"/>
    </source>
</evidence>
<dbReference type="RefSeq" id="WP_221257628.1">
    <property type="nucleotide sequence ID" value="NZ_AP024749.1"/>
</dbReference>
<dbReference type="PANTHER" id="PTHR33885:SF3">
    <property type="entry name" value="PHAGE SHOCK PROTEIN C"/>
    <property type="match status" value="1"/>
</dbReference>
<evidence type="ECO:0008006" key="12">
    <source>
        <dbReference type="Google" id="ProtNLM"/>
    </source>
</evidence>
<dbReference type="Proteomes" id="UP000825258">
    <property type="component" value="Chromosome"/>
</dbReference>
<dbReference type="InterPro" id="IPR052027">
    <property type="entry name" value="PspC"/>
</dbReference>
<keyword evidence="2" id="KW-1003">Cell membrane</keyword>
<proteinExistence type="predicted"/>
<dbReference type="Pfam" id="PF22571">
    <property type="entry name" value="LiaI-LiaF-TM_PspC"/>
    <property type="match status" value="1"/>
</dbReference>
<organism evidence="10 11">
    <name type="scientific">Flavobacterium okayamense</name>
    <dbReference type="NCBI Taxonomy" id="2830782"/>
    <lineage>
        <taxon>Bacteria</taxon>
        <taxon>Pseudomonadati</taxon>
        <taxon>Bacteroidota</taxon>
        <taxon>Flavobacteriia</taxon>
        <taxon>Flavobacteriales</taxon>
        <taxon>Flavobacteriaceae</taxon>
        <taxon>Flavobacterium</taxon>
    </lineage>
</organism>
<evidence type="ECO:0000256" key="1">
    <source>
        <dbReference type="ARBA" id="ARBA00004162"/>
    </source>
</evidence>
<dbReference type="InterPro" id="IPR054319">
    <property type="entry name" value="PspC-rel_ToastRack"/>
</dbReference>
<comment type="subcellular location">
    <subcellularLocation>
        <location evidence="1">Cell membrane</location>
        <topology evidence="1">Single-pass membrane protein</topology>
    </subcellularLocation>
</comment>
<dbReference type="EMBL" id="AP024749">
    <property type="protein sequence ID" value="BCY28502.1"/>
    <property type="molecule type" value="Genomic_DNA"/>
</dbReference>
<feature type="transmembrane region" description="Helical" evidence="6">
    <location>
        <begin position="322"/>
        <end position="340"/>
    </location>
</feature>
<evidence type="ECO:0000256" key="6">
    <source>
        <dbReference type="SAM" id="Phobius"/>
    </source>
</evidence>
<dbReference type="InterPro" id="IPR007168">
    <property type="entry name" value="Phageshock_PspC_N"/>
</dbReference>
<evidence type="ECO:0000256" key="3">
    <source>
        <dbReference type="ARBA" id="ARBA00022692"/>
    </source>
</evidence>
<gene>
    <name evidence="10" type="ORF">KK2020170_13700</name>
</gene>
<evidence type="ECO:0000259" key="9">
    <source>
        <dbReference type="Pfam" id="PF22744"/>
    </source>
</evidence>
<dbReference type="Pfam" id="PF04024">
    <property type="entry name" value="PspC"/>
    <property type="match status" value="1"/>
</dbReference>